<dbReference type="Proteomes" id="UP000011731">
    <property type="component" value="Unassembled WGS sequence"/>
</dbReference>
<name>M2YYG9_9NOCA</name>
<dbReference type="AlphaFoldDB" id="M2YYG9"/>
<accession>M2YYG9</accession>
<sequence length="78" mass="8534">MSENTSRVEKLETGIAAAVHEIDELRAENARLSTRIEQAHTVAAQLRFEGDVHQLLGRTDTAQLCSNFATRLEGALAT</sequence>
<feature type="coiled-coil region" evidence="1">
    <location>
        <begin position="8"/>
        <end position="42"/>
    </location>
</feature>
<protein>
    <submittedName>
        <fullName evidence="2">Uncharacterized protein</fullName>
    </submittedName>
</protein>
<evidence type="ECO:0000313" key="3">
    <source>
        <dbReference type="Proteomes" id="UP000011731"/>
    </source>
</evidence>
<comment type="caution">
    <text evidence="2">The sequence shown here is derived from an EMBL/GenBank/DDBJ whole genome shotgun (WGS) entry which is preliminary data.</text>
</comment>
<organism evidence="2 3">
    <name type="scientific">Rhodococcus ruber BKS 20-38</name>
    <dbReference type="NCBI Taxonomy" id="1278076"/>
    <lineage>
        <taxon>Bacteria</taxon>
        <taxon>Bacillati</taxon>
        <taxon>Actinomycetota</taxon>
        <taxon>Actinomycetes</taxon>
        <taxon>Mycobacteriales</taxon>
        <taxon>Nocardiaceae</taxon>
        <taxon>Rhodococcus</taxon>
    </lineage>
</organism>
<dbReference type="RefSeq" id="WP_003938856.1">
    <property type="nucleotide sequence ID" value="NZ_AOEX01000093.1"/>
</dbReference>
<keyword evidence="1" id="KW-0175">Coiled coil</keyword>
<evidence type="ECO:0000313" key="2">
    <source>
        <dbReference type="EMBL" id="EME53753.1"/>
    </source>
</evidence>
<evidence type="ECO:0000256" key="1">
    <source>
        <dbReference type="SAM" id="Coils"/>
    </source>
</evidence>
<proteinExistence type="predicted"/>
<dbReference type="PATRIC" id="fig|1278076.4.peg.4912"/>
<dbReference type="EMBL" id="AOEX01000093">
    <property type="protein sequence ID" value="EME53753.1"/>
    <property type="molecule type" value="Genomic_DNA"/>
</dbReference>
<reference evidence="2 3" key="1">
    <citation type="journal article" date="2013" name="Genome Announc.">
        <title>Draft Genome Sequence of Rhodococcus ruber Strain BKS 20-38.</title>
        <authorList>
            <person name="Bala M."/>
            <person name="Kumar S."/>
            <person name="Raghava G.P."/>
            <person name="Mayilraj S."/>
        </authorList>
    </citation>
    <scope>NUCLEOTIDE SEQUENCE [LARGE SCALE GENOMIC DNA]</scope>
    <source>
        <strain evidence="2 3">BKS 20-38</strain>
    </source>
</reference>
<gene>
    <name evidence="2" type="ORF">G352_23976</name>
</gene>
<keyword evidence="3" id="KW-1185">Reference proteome</keyword>